<feature type="region of interest" description="Disordered" evidence="1">
    <location>
        <begin position="337"/>
        <end position="360"/>
    </location>
</feature>
<dbReference type="EMBL" id="KB870807">
    <property type="protein sequence ID" value="EOA30164.1"/>
    <property type="molecule type" value="Genomic_DNA"/>
</dbReference>
<dbReference type="PANTHER" id="PTHR34461">
    <property type="entry name" value="EXPRESSED PROTEIN"/>
    <property type="match status" value="1"/>
</dbReference>
<feature type="compositionally biased region" description="Basic and acidic residues" evidence="1">
    <location>
        <begin position="345"/>
        <end position="359"/>
    </location>
</feature>
<dbReference type="PANTHER" id="PTHR34461:SF4">
    <property type="entry name" value="OS01G0101800 PROTEIN"/>
    <property type="match status" value="1"/>
</dbReference>
<protein>
    <submittedName>
        <fullName evidence="2">Uncharacterized protein</fullName>
    </submittedName>
</protein>
<proteinExistence type="predicted"/>
<accession>R0HKE5</accession>
<dbReference type="Proteomes" id="UP000029121">
    <property type="component" value="Unassembled WGS sequence"/>
</dbReference>
<evidence type="ECO:0000256" key="1">
    <source>
        <dbReference type="SAM" id="MobiDB-lite"/>
    </source>
</evidence>
<dbReference type="eggNOG" id="ENOG502R3TB">
    <property type="taxonomic scope" value="Eukaryota"/>
</dbReference>
<sequence>MAEPNQIPWKRMRFSSPSATEIITVRKSQNQRTAAAVSQSGNRSRVHHSSPSLYGKIDSKITRAYPRVTIKDLRLRRVFSPSSISTGCEFNGKGKNRTKEEPYHECICNCPDSNKAEELIQTTSVDPELLNKEINVAAVKKSVTTNLGSKSVLHPCSIAKIFKNPGSLSYKRLLPFLMQAADDGTSSSRCSKPISQNPPNVSLSCDKEAGENVEGLKEEVSELMTPKCQLPETTKPVSQSVDTVFDKDSAGSLCSRNTSPLKRVIASSPNKKAVCSRRKLFKTPGSVNYRRMLPYLRDIEEDNPCMLETVNHPDPQENKEEYTSSSTLVSENEGIQEIGTSNAARESDTSSNENKEPIPCEHVSVSPEQSELDREQETQVKHVIPDTEKNSGTPLGSEIPLRTSSEVASSALPKAFVNNLVGEENMNGAQKTEANISAEQLTDELLDSSTVLATPSSISPSKGILRRSMRGCRGICSCLNCSTFRLNAERAFEFSKNQLQDTEVMVLDLVGEISRLRDMLEKSADHNESYKSQAGEAATRACEAAELAKSRLHQMNDDLQVHCRIPNEQRARVKFAHYVHEKTILKAPETNNLITRSP</sequence>
<keyword evidence="3" id="KW-1185">Reference proteome</keyword>
<organism evidence="2 3">
    <name type="scientific">Capsella rubella</name>
    <dbReference type="NCBI Taxonomy" id="81985"/>
    <lineage>
        <taxon>Eukaryota</taxon>
        <taxon>Viridiplantae</taxon>
        <taxon>Streptophyta</taxon>
        <taxon>Embryophyta</taxon>
        <taxon>Tracheophyta</taxon>
        <taxon>Spermatophyta</taxon>
        <taxon>Magnoliopsida</taxon>
        <taxon>eudicotyledons</taxon>
        <taxon>Gunneridae</taxon>
        <taxon>Pentapetalae</taxon>
        <taxon>rosids</taxon>
        <taxon>malvids</taxon>
        <taxon>Brassicales</taxon>
        <taxon>Brassicaceae</taxon>
        <taxon>Camelineae</taxon>
        <taxon>Capsella</taxon>
    </lineage>
</organism>
<dbReference type="AlphaFoldDB" id="R0HKE5"/>
<reference evidence="3" key="1">
    <citation type="journal article" date="2013" name="Nat. Genet.">
        <title>The Capsella rubella genome and the genomic consequences of rapid mating system evolution.</title>
        <authorList>
            <person name="Slotte T."/>
            <person name="Hazzouri K.M."/>
            <person name="Agren J.A."/>
            <person name="Koenig D."/>
            <person name="Maumus F."/>
            <person name="Guo Y.L."/>
            <person name="Steige K."/>
            <person name="Platts A.E."/>
            <person name="Escobar J.S."/>
            <person name="Newman L.K."/>
            <person name="Wang W."/>
            <person name="Mandakova T."/>
            <person name="Vello E."/>
            <person name="Smith L.M."/>
            <person name="Henz S.R."/>
            <person name="Steffen J."/>
            <person name="Takuno S."/>
            <person name="Brandvain Y."/>
            <person name="Coop G."/>
            <person name="Andolfatto P."/>
            <person name="Hu T.T."/>
            <person name="Blanchette M."/>
            <person name="Clark R.M."/>
            <person name="Quesneville H."/>
            <person name="Nordborg M."/>
            <person name="Gaut B.S."/>
            <person name="Lysak M.A."/>
            <person name="Jenkins J."/>
            <person name="Grimwood J."/>
            <person name="Chapman J."/>
            <person name="Prochnik S."/>
            <person name="Shu S."/>
            <person name="Rokhsar D."/>
            <person name="Schmutz J."/>
            <person name="Weigel D."/>
            <person name="Wright S.I."/>
        </authorList>
    </citation>
    <scope>NUCLEOTIDE SEQUENCE [LARGE SCALE GENOMIC DNA]</scope>
    <source>
        <strain evidence="3">cv. Monte Gargano</strain>
    </source>
</reference>
<name>R0HKE5_9BRAS</name>
<evidence type="ECO:0000313" key="2">
    <source>
        <dbReference type="EMBL" id="EOA30164.1"/>
    </source>
</evidence>
<dbReference type="STRING" id="81985.R0HKE5"/>
<evidence type="ECO:0000313" key="3">
    <source>
        <dbReference type="Proteomes" id="UP000029121"/>
    </source>
</evidence>
<gene>
    <name evidence="2" type="ORF">CARUB_v10013280mg</name>
</gene>